<feature type="region of interest" description="Disordered" evidence="1">
    <location>
        <begin position="1"/>
        <end position="69"/>
    </location>
</feature>
<dbReference type="Gene3D" id="6.10.140.680">
    <property type="match status" value="1"/>
</dbReference>
<feature type="compositionally biased region" description="Low complexity" evidence="1">
    <location>
        <begin position="301"/>
        <end position="312"/>
    </location>
</feature>
<dbReference type="InterPro" id="IPR003116">
    <property type="entry name" value="RBD_dom"/>
</dbReference>
<protein>
    <recommendedName>
        <fullName evidence="2">RBD domain-containing protein</fullName>
    </recommendedName>
</protein>
<sequence>MPGLRIKYLPGTERVKGTSRKTNSSPTSPVSKPRRAISSPEDIALQDAPEDPYSLHPCRGPVSVDGRVHEGDYSGIEHIATVPRAKQREIPHAHSVFPDQNGIHKPSSDVSVYDNVNSLRQQSQLQRQQDLYENPYETVNVTHRPPPHPNSNTMNKPIAVREIPYSQYQSMNHSSTYAATYQTYDPRSSYRSTLYETDLSSGIYSRVERQPDQHSRQHEERPNKCKEEPQSQPEEDPYGKTELRQFSREPTMLKISDRAERFLETDINDYDNVATVNKIDNLDASKVQFDLSPEDGKDTLSPPRKSQSSSSPEWPPPPPDGTLDQLDVTSVARIDSNTLKRMLQSLPESSPTDQDEFQYSSLENPSGYQQNTSASSSPVHTMPHHNDLQNGARTVGCPVSHCITSSHTISTDAKPPVGPPKPQRIPLESGSDLAFRSSKSHDSYPDSGVSGLTNDTTGSVRSGDSGKSGRSNRSGKSSTLPSGLGLNTTRSSGGSSAGSSSGRHSDLIRHLGSGSETTEVHHLTSDLSESETESSSEAQESDTSSIKTMPSESQASFASKSAAVRKAGDIKMKKMASLQISVVTDPKSKQAIEKQIAQWDENLEKLYMEQYRLRCYIASLQGSELPNPKTLLSAVSKSSKTTLSRVGVFTVTSFHALVCARSPLTIANLYSTRQKTGLLSTFKADSVTKIRPRSPRSFSPPSSQIYKTSDSDQLLVDLSTNEEDVTNQLPPEGHGIYDTMLRINIPGNQSVLVAVSEKMTVEEVLEAALNKRQLIPNDHFIRLKLPGSDSYKMPDKSSLLQSEEYEMVEVCAKVLFRLELSRSDKERDFGLSIEAELALRIRSRKTNSEMTSVTLTIRSCRIESPVNTTVLMEHADMYIDNMMCPPPPSQSRISDKVIDELIVPAPNWALLSSKENLKLITVNYES</sequence>
<keyword evidence="4" id="KW-1185">Reference proteome</keyword>
<accession>A0AAD9JM26</accession>
<feature type="compositionally biased region" description="Polar residues" evidence="1">
    <location>
        <begin position="546"/>
        <end position="559"/>
    </location>
</feature>
<feature type="region of interest" description="Disordered" evidence="1">
    <location>
        <begin position="407"/>
        <end position="560"/>
    </location>
</feature>
<feature type="compositionally biased region" description="Polar residues" evidence="1">
    <location>
        <begin position="20"/>
        <end position="30"/>
    </location>
</feature>
<dbReference type="PROSITE" id="PS50898">
    <property type="entry name" value="RBD"/>
    <property type="match status" value="1"/>
</dbReference>
<proteinExistence type="predicted"/>
<dbReference type="InterPro" id="IPR043537">
    <property type="entry name" value="Tiam1/Tiam2/Sif"/>
</dbReference>
<feature type="domain" description="RBD" evidence="2">
    <location>
        <begin position="739"/>
        <end position="810"/>
    </location>
</feature>
<dbReference type="EMBL" id="JAODUP010000238">
    <property type="protein sequence ID" value="KAK2155502.1"/>
    <property type="molecule type" value="Genomic_DNA"/>
</dbReference>
<evidence type="ECO:0000256" key="1">
    <source>
        <dbReference type="SAM" id="MobiDB-lite"/>
    </source>
</evidence>
<feature type="compositionally biased region" description="Polar residues" evidence="1">
    <location>
        <begin position="479"/>
        <end position="490"/>
    </location>
</feature>
<dbReference type="Proteomes" id="UP001208570">
    <property type="component" value="Unassembled WGS sequence"/>
</dbReference>
<feature type="compositionally biased region" description="Low complexity" evidence="1">
    <location>
        <begin position="535"/>
        <end position="545"/>
    </location>
</feature>
<evidence type="ECO:0000259" key="2">
    <source>
        <dbReference type="PROSITE" id="PS50898"/>
    </source>
</evidence>
<feature type="region of interest" description="Disordered" evidence="1">
    <location>
        <begin position="345"/>
        <end position="393"/>
    </location>
</feature>
<feature type="compositionally biased region" description="Basic and acidic residues" evidence="1">
    <location>
        <begin position="206"/>
        <end position="229"/>
    </location>
</feature>
<dbReference type="GO" id="GO:0007264">
    <property type="term" value="P:small GTPase-mediated signal transduction"/>
    <property type="evidence" value="ECO:0007669"/>
    <property type="project" value="InterPro"/>
</dbReference>
<gene>
    <name evidence="3" type="ORF">LSH36_238g02061</name>
</gene>
<dbReference type="InterPro" id="IPR040655">
    <property type="entry name" value="TIAM1_CC-Ex"/>
</dbReference>
<reference evidence="3" key="1">
    <citation type="journal article" date="2023" name="Mol. Biol. Evol.">
        <title>Third-Generation Sequencing Reveals the Adaptive Role of the Epigenome in Three Deep-Sea Polychaetes.</title>
        <authorList>
            <person name="Perez M."/>
            <person name="Aroh O."/>
            <person name="Sun Y."/>
            <person name="Lan Y."/>
            <person name="Juniper S.K."/>
            <person name="Young C.R."/>
            <person name="Angers B."/>
            <person name="Qian P.Y."/>
        </authorList>
    </citation>
    <scope>NUCLEOTIDE SEQUENCE</scope>
    <source>
        <strain evidence="3">P08H-3</strain>
    </source>
</reference>
<dbReference type="AlphaFoldDB" id="A0AAD9JM26"/>
<name>A0AAD9JM26_9ANNE</name>
<feature type="region of interest" description="Disordered" evidence="1">
    <location>
        <begin position="201"/>
        <end position="251"/>
    </location>
</feature>
<dbReference type="Pfam" id="PF02196">
    <property type="entry name" value="RBD"/>
    <property type="match status" value="1"/>
</dbReference>
<comment type="caution">
    <text evidence="3">The sequence shown here is derived from an EMBL/GenBank/DDBJ whole genome shotgun (WGS) entry which is preliminary data.</text>
</comment>
<evidence type="ECO:0000313" key="4">
    <source>
        <dbReference type="Proteomes" id="UP001208570"/>
    </source>
</evidence>
<organism evidence="3 4">
    <name type="scientific">Paralvinella palmiformis</name>
    <dbReference type="NCBI Taxonomy" id="53620"/>
    <lineage>
        <taxon>Eukaryota</taxon>
        <taxon>Metazoa</taxon>
        <taxon>Spiralia</taxon>
        <taxon>Lophotrochozoa</taxon>
        <taxon>Annelida</taxon>
        <taxon>Polychaeta</taxon>
        <taxon>Sedentaria</taxon>
        <taxon>Canalipalpata</taxon>
        <taxon>Terebellida</taxon>
        <taxon>Terebelliformia</taxon>
        <taxon>Alvinellidae</taxon>
        <taxon>Paralvinella</taxon>
    </lineage>
</organism>
<dbReference type="Pfam" id="PF18385">
    <property type="entry name" value="Tiam_CC_Ex"/>
    <property type="match status" value="1"/>
</dbReference>
<dbReference type="PANTHER" id="PTHR46001">
    <property type="entry name" value="TIAM (MAMMALIAN TUMOR INVASION AND METASTASIS FACTOR) HOMOLOG"/>
    <property type="match status" value="1"/>
</dbReference>
<feature type="compositionally biased region" description="Low complexity" evidence="1">
    <location>
        <begin position="491"/>
        <end position="502"/>
    </location>
</feature>
<evidence type="ECO:0000313" key="3">
    <source>
        <dbReference type="EMBL" id="KAK2155502.1"/>
    </source>
</evidence>
<feature type="compositionally biased region" description="Low complexity" evidence="1">
    <location>
        <begin position="458"/>
        <end position="478"/>
    </location>
</feature>
<feature type="region of interest" description="Disordered" evidence="1">
    <location>
        <begin position="290"/>
        <end position="325"/>
    </location>
</feature>
<feature type="compositionally biased region" description="Polar residues" evidence="1">
    <location>
        <begin position="346"/>
        <end position="379"/>
    </location>
</feature>
<feature type="compositionally biased region" description="Basic and acidic residues" evidence="1">
    <location>
        <begin position="237"/>
        <end position="247"/>
    </location>
</feature>
<dbReference type="GO" id="GO:0005085">
    <property type="term" value="F:guanyl-nucleotide exchange factor activity"/>
    <property type="evidence" value="ECO:0007669"/>
    <property type="project" value="InterPro"/>
</dbReference>
<dbReference type="PANTHER" id="PTHR46001:SF3">
    <property type="entry name" value="PROTEIN STILL LIFE, ISOFORM SIF TYPE 1"/>
    <property type="match status" value="1"/>
</dbReference>